<dbReference type="Pfam" id="PF08407">
    <property type="entry name" value="Chitin_synth_1N"/>
    <property type="match status" value="1"/>
</dbReference>
<gene>
    <name evidence="10" type="ORF">SISSUDRAFT_980035</name>
</gene>
<dbReference type="GO" id="GO:0005886">
    <property type="term" value="C:plasma membrane"/>
    <property type="evidence" value="ECO:0007669"/>
    <property type="project" value="UniProtKB-SubCell"/>
</dbReference>
<comment type="subcellular location">
    <subcellularLocation>
        <location evidence="8">Cell membrane</location>
        <topology evidence="8">Multi-pass membrane protein</topology>
    </subcellularLocation>
    <subcellularLocation>
        <location evidence="1">Membrane</location>
        <topology evidence="1">Multi-pass membrane protein</topology>
    </subcellularLocation>
</comment>
<keyword evidence="8 10" id="KW-0808">Transferase</keyword>
<feature type="transmembrane region" description="Helical" evidence="8">
    <location>
        <begin position="713"/>
        <end position="736"/>
    </location>
</feature>
<feature type="transmembrane region" description="Helical" evidence="8">
    <location>
        <begin position="748"/>
        <end position="777"/>
    </location>
</feature>
<feature type="transmembrane region" description="Helical" evidence="8">
    <location>
        <begin position="581"/>
        <end position="600"/>
    </location>
</feature>
<keyword evidence="2 8" id="KW-0812">Transmembrane</keyword>
<evidence type="ECO:0000256" key="4">
    <source>
        <dbReference type="ARBA" id="ARBA00023136"/>
    </source>
</evidence>
<feature type="transmembrane region" description="Helical" evidence="8">
    <location>
        <begin position="516"/>
        <end position="534"/>
    </location>
</feature>
<dbReference type="Pfam" id="PF01644">
    <property type="entry name" value="Chitin_synth_1"/>
    <property type="match status" value="1"/>
</dbReference>
<comment type="similarity">
    <text evidence="8">Belongs to the chitin synthase family.</text>
</comment>
<proteinExistence type="inferred from homology"/>
<dbReference type="AlphaFoldDB" id="A0A166H7R5"/>
<evidence type="ECO:0000256" key="8">
    <source>
        <dbReference type="RuleBase" id="RU366040"/>
    </source>
</evidence>
<reference evidence="10 11" key="1">
    <citation type="journal article" date="2016" name="Mol. Biol. Evol.">
        <title>Comparative Genomics of Early-Diverging Mushroom-Forming Fungi Provides Insights into the Origins of Lignocellulose Decay Capabilities.</title>
        <authorList>
            <person name="Nagy L.G."/>
            <person name="Riley R."/>
            <person name="Tritt A."/>
            <person name="Adam C."/>
            <person name="Daum C."/>
            <person name="Floudas D."/>
            <person name="Sun H."/>
            <person name="Yadav J.S."/>
            <person name="Pangilinan J."/>
            <person name="Larsson K.H."/>
            <person name="Matsuura K."/>
            <person name="Barry K."/>
            <person name="Labutti K."/>
            <person name="Kuo R."/>
            <person name="Ohm R.A."/>
            <person name="Bhattacharya S.S."/>
            <person name="Shirouzu T."/>
            <person name="Yoshinaga Y."/>
            <person name="Martin F.M."/>
            <person name="Grigoriev I.V."/>
            <person name="Hibbett D.S."/>
        </authorList>
    </citation>
    <scope>NUCLEOTIDE SEQUENCE [LARGE SCALE GENOMIC DNA]</scope>
    <source>
        <strain evidence="10 11">HHB10207 ss-3</strain>
    </source>
</reference>
<dbReference type="CDD" id="cd04190">
    <property type="entry name" value="Chitin_synth_C"/>
    <property type="match status" value="1"/>
</dbReference>
<dbReference type="OrthoDB" id="26569at2759"/>
<evidence type="ECO:0000313" key="10">
    <source>
        <dbReference type="EMBL" id="KZT42426.1"/>
    </source>
</evidence>
<evidence type="ECO:0000256" key="7">
    <source>
        <dbReference type="ARBA" id="ARBA00048014"/>
    </source>
</evidence>
<dbReference type="InterPro" id="IPR013616">
    <property type="entry name" value="Chitin_synth_N"/>
</dbReference>
<dbReference type="STRING" id="1314776.A0A166H7R5"/>
<evidence type="ECO:0000256" key="2">
    <source>
        <dbReference type="ARBA" id="ARBA00022692"/>
    </source>
</evidence>
<dbReference type="PANTHER" id="PTHR22914:SF38">
    <property type="entry name" value="CHITIN SYNTHASE 2"/>
    <property type="match status" value="1"/>
</dbReference>
<dbReference type="EMBL" id="KV428013">
    <property type="protein sequence ID" value="KZT42426.1"/>
    <property type="molecule type" value="Genomic_DNA"/>
</dbReference>
<keyword evidence="4 8" id="KW-0472">Membrane</keyword>
<evidence type="ECO:0000256" key="3">
    <source>
        <dbReference type="ARBA" id="ARBA00022989"/>
    </source>
</evidence>
<organism evidence="10 11">
    <name type="scientific">Sistotremastrum suecicum HHB10207 ss-3</name>
    <dbReference type="NCBI Taxonomy" id="1314776"/>
    <lineage>
        <taxon>Eukaryota</taxon>
        <taxon>Fungi</taxon>
        <taxon>Dikarya</taxon>
        <taxon>Basidiomycota</taxon>
        <taxon>Agaricomycotina</taxon>
        <taxon>Agaricomycetes</taxon>
        <taxon>Sistotremastrales</taxon>
        <taxon>Sistotremastraceae</taxon>
        <taxon>Sistotremastrum</taxon>
    </lineage>
</organism>
<evidence type="ECO:0000256" key="5">
    <source>
        <dbReference type="ARBA" id="ARBA00023316"/>
    </source>
</evidence>
<accession>A0A166H7R5</accession>
<dbReference type="GO" id="GO:0006031">
    <property type="term" value="P:chitin biosynthetic process"/>
    <property type="evidence" value="ECO:0007669"/>
    <property type="project" value="UniProtKB-UniRule"/>
</dbReference>
<keyword evidence="8" id="KW-1003">Cell membrane</keyword>
<comment type="catalytic activity">
    <reaction evidence="7 8">
        <text>[(1-&gt;4)-N-acetyl-beta-D-glucosaminyl](n) + UDP-N-acetyl-alpha-D-glucosamine = [(1-&gt;4)-N-acetyl-beta-D-glucosaminyl](n+1) + UDP + H(+)</text>
        <dbReference type="Rhea" id="RHEA:16637"/>
        <dbReference type="Rhea" id="RHEA-COMP:9593"/>
        <dbReference type="Rhea" id="RHEA-COMP:9595"/>
        <dbReference type="ChEBI" id="CHEBI:15378"/>
        <dbReference type="ChEBI" id="CHEBI:17029"/>
        <dbReference type="ChEBI" id="CHEBI:57705"/>
        <dbReference type="ChEBI" id="CHEBI:58223"/>
        <dbReference type="EC" id="2.4.1.16"/>
    </reaction>
</comment>
<feature type="transmembrane region" description="Helical" evidence="8">
    <location>
        <begin position="609"/>
        <end position="628"/>
    </location>
</feature>
<dbReference type="GO" id="GO:0030428">
    <property type="term" value="C:cell septum"/>
    <property type="evidence" value="ECO:0007669"/>
    <property type="project" value="TreeGrafter"/>
</dbReference>
<protein>
    <recommendedName>
        <fullName evidence="8">Chitin synthase</fullName>
        <ecNumber evidence="8">2.4.1.16</ecNumber>
    </recommendedName>
</protein>
<comment type="function">
    <text evidence="6 8">Polymerizes chitin, a structural polymer of the cell wall and septum, by transferring the sugar moiety of UDP-GlcNAc to the non-reducing end of the growing chitin polymer.</text>
</comment>
<dbReference type="GO" id="GO:0071555">
    <property type="term" value="P:cell wall organization"/>
    <property type="evidence" value="ECO:0007669"/>
    <property type="project" value="UniProtKB-KW"/>
</dbReference>
<evidence type="ECO:0000256" key="6">
    <source>
        <dbReference type="ARBA" id="ARBA00024009"/>
    </source>
</evidence>
<evidence type="ECO:0000256" key="1">
    <source>
        <dbReference type="ARBA" id="ARBA00004141"/>
    </source>
</evidence>
<feature type="transmembrane region" description="Helical" evidence="8">
    <location>
        <begin position="471"/>
        <end position="496"/>
    </location>
</feature>
<keyword evidence="3 8" id="KW-1133">Transmembrane helix</keyword>
<dbReference type="InterPro" id="IPR004835">
    <property type="entry name" value="Chitin_synth"/>
</dbReference>
<evidence type="ECO:0000259" key="9">
    <source>
        <dbReference type="Pfam" id="PF08407"/>
    </source>
</evidence>
<feature type="domain" description="Chitin synthase N-terminal" evidence="9">
    <location>
        <begin position="60"/>
        <end position="123"/>
    </location>
</feature>
<keyword evidence="11" id="KW-1185">Reference proteome</keyword>
<dbReference type="PANTHER" id="PTHR22914">
    <property type="entry name" value="CHITIN SYNTHASE"/>
    <property type="match status" value="1"/>
</dbReference>
<feature type="transmembrane region" description="Helical" evidence="8">
    <location>
        <begin position="546"/>
        <end position="569"/>
    </location>
</feature>
<name>A0A166H7R5_9AGAM</name>
<dbReference type="GO" id="GO:0004100">
    <property type="term" value="F:chitin synthase activity"/>
    <property type="evidence" value="ECO:0007669"/>
    <property type="project" value="UniProtKB-UniRule"/>
</dbReference>
<keyword evidence="5 8" id="KW-0961">Cell wall biogenesis/degradation</keyword>
<dbReference type="Proteomes" id="UP000076798">
    <property type="component" value="Unassembled WGS sequence"/>
</dbReference>
<dbReference type="EC" id="2.4.1.16" evidence="8"/>
<evidence type="ECO:0000313" key="11">
    <source>
        <dbReference type="Proteomes" id="UP000076798"/>
    </source>
</evidence>
<sequence>MQEANHTLEYLQREQEYLQGIRDAGAGQLPLNTPSAASEAFSTQHYGPAPSGRVERRNKAKKRVALTNGHLVTELDVPSKMILPVKGEEEMLKTRYTAVTCDPDDFERKGFSLRQNIYGRRTEMFIVVTMYNEDHILLARTLFGIMKNISHLCTRKNSSTWGPDSWKKVVVCIVADGRKVVHSRVLDALASLGVYQEGGHMKNFINEEPVQAHLFEYTTTFALDPELKFRFPDKGIVPTQIIFCLKEKNQKKINSHRWFFNAFAPLLQPNICILLDVGTRPGGKSLYHLWKTFDLNSNVGGACGEIAAYKGKRWEALLNPLVAAQNFEYKMSNMLDKTTESVFGYISVLPGAFSAYRWIAIQNNANGIGPLASYFKGEVLHGHDADLLTSNMYLAEDRILCFELVAKWKSAWVLKYVKQARGTTDVPDALPEFISQRRRWLNGSFFAAIYALAHVGQILQSDHSLGRKALLMIEAGYNLVGLVFAWFAIGNFYIFFSILTSSLAPQSAAFNFFNTVVQYSYAAAIIGCFFLSMGNKPRASPWKYKFVAIYFAVLTTYMLVGTIVCTVKIAKTVGSTDYDRMLVSLIATYFSYLAASLLALDPWHLITSFIQYILLSASYINILNIFAFCNLDDISWGTKEQGTQETDLGSVVQNHKSQVDIEIFVSSADDAYLTSLDNIKKNTPVKKPIAKPSEAQDQQKARDYYANVRTNVLLIWTLSNGILVAFIVSGGVSGTFDVNSSGSHKTRAYMVFILAFMAITSIIRMFGALSYFFIWIFTG</sequence>
<keyword evidence="8" id="KW-0328">Glycosyltransferase</keyword>